<evidence type="ECO:0000259" key="2">
    <source>
        <dbReference type="Pfam" id="PF06259"/>
    </source>
</evidence>
<feature type="domain" description="DUF1023" evidence="2">
    <location>
        <begin position="54"/>
        <end position="214"/>
    </location>
</feature>
<dbReference type="RefSeq" id="WP_397078685.1">
    <property type="nucleotide sequence ID" value="NZ_JBITGY010000001.1"/>
</dbReference>
<dbReference type="GO" id="GO:0016787">
    <property type="term" value="F:hydrolase activity"/>
    <property type="evidence" value="ECO:0007669"/>
    <property type="project" value="UniProtKB-KW"/>
</dbReference>
<feature type="signal peptide" evidence="1">
    <location>
        <begin position="1"/>
        <end position="17"/>
    </location>
</feature>
<evidence type="ECO:0000313" key="4">
    <source>
        <dbReference type="Proteomes" id="UP001612741"/>
    </source>
</evidence>
<dbReference type="Pfam" id="PF06259">
    <property type="entry name" value="Abhydrolase_8"/>
    <property type="match status" value="1"/>
</dbReference>
<protein>
    <submittedName>
        <fullName evidence="3">Alpha/beta fold hydrolase</fullName>
    </submittedName>
</protein>
<name>A0ABW7YKT7_9ACTN</name>
<keyword evidence="3" id="KW-0378">Hydrolase</keyword>
<comment type="caution">
    <text evidence="3">The sequence shown here is derived from an EMBL/GenBank/DDBJ whole genome shotgun (WGS) entry which is preliminary data.</text>
</comment>
<keyword evidence="1" id="KW-0732">Signal</keyword>
<organism evidence="3 4">
    <name type="scientific">Nonomuraea typhae</name>
    <dbReference type="NCBI Taxonomy" id="2603600"/>
    <lineage>
        <taxon>Bacteria</taxon>
        <taxon>Bacillati</taxon>
        <taxon>Actinomycetota</taxon>
        <taxon>Actinomycetes</taxon>
        <taxon>Streptosporangiales</taxon>
        <taxon>Streptosporangiaceae</taxon>
        <taxon>Nonomuraea</taxon>
    </lineage>
</organism>
<dbReference type="Gene3D" id="3.40.50.1820">
    <property type="entry name" value="alpha/beta hydrolase"/>
    <property type="match status" value="1"/>
</dbReference>
<dbReference type="InterPro" id="IPR010427">
    <property type="entry name" value="DUF1023"/>
</dbReference>
<feature type="chain" id="PRO_5046166835" evidence="1">
    <location>
        <begin position="18"/>
        <end position="272"/>
    </location>
</feature>
<accession>A0ABW7YKT7</accession>
<dbReference type="Proteomes" id="UP001612741">
    <property type="component" value="Unassembled WGS sequence"/>
</dbReference>
<dbReference type="EMBL" id="JBITGY010000001">
    <property type="protein sequence ID" value="MFI6496510.1"/>
    <property type="molecule type" value="Genomic_DNA"/>
</dbReference>
<gene>
    <name evidence="3" type="ORF">ACIBG2_03945</name>
</gene>
<evidence type="ECO:0000256" key="1">
    <source>
        <dbReference type="SAM" id="SignalP"/>
    </source>
</evidence>
<evidence type="ECO:0000313" key="3">
    <source>
        <dbReference type="EMBL" id="MFI6496510.1"/>
    </source>
</evidence>
<proteinExistence type="predicted"/>
<dbReference type="InterPro" id="IPR029058">
    <property type="entry name" value="AB_hydrolase_fold"/>
</dbReference>
<dbReference type="SUPFAM" id="SSF53474">
    <property type="entry name" value="alpha/beta-Hydrolases"/>
    <property type="match status" value="1"/>
</dbReference>
<keyword evidence="4" id="KW-1185">Reference proteome</keyword>
<reference evidence="3 4" key="1">
    <citation type="submission" date="2024-10" db="EMBL/GenBank/DDBJ databases">
        <title>The Natural Products Discovery Center: Release of the First 8490 Sequenced Strains for Exploring Actinobacteria Biosynthetic Diversity.</title>
        <authorList>
            <person name="Kalkreuter E."/>
            <person name="Kautsar S.A."/>
            <person name="Yang D."/>
            <person name="Bader C.D."/>
            <person name="Teijaro C.N."/>
            <person name="Fluegel L."/>
            <person name="Davis C.M."/>
            <person name="Simpson J.R."/>
            <person name="Lauterbach L."/>
            <person name="Steele A.D."/>
            <person name="Gui C."/>
            <person name="Meng S."/>
            <person name="Li G."/>
            <person name="Viehrig K."/>
            <person name="Ye F."/>
            <person name="Su P."/>
            <person name="Kiefer A.F."/>
            <person name="Nichols A."/>
            <person name="Cepeda A.J."/>
            <person name="Yan W."/>
            <person name="Fan B."/>
            <person name="Jiang Y."/>
            <person name="Adhikari A."/>
            <person name="Zheng C.-J."/>
            <person name="Schuster L."/>
            <person name="Cowan T.M."/>
            <person name="Smanski M.J."/>
            <person name="Chevrette M.G."/>
            <person name="De Carvalho L.P.S."/>
            <person name="Shen B."/>
        </authorList>
    </citation>
    <scope>NUCLEOTIDE SEQUENCE [LARGE SCALE GENOMIC DNA]</scope>
    <source>
        <strain evidence="3 4">NPDC050545</strain>
    </source>
</reference>
<sequence length="272" mass="27618">MRRILLGLMLALTVAGAARQPGPPPLDLPPITAAALAERYAVNGPGRQFLAVDRTGDGRAIEVVGDLAAARTVIVFVPGTGYGLREFDDGSAAPGGAARALYERARALAPGTSVAVIGWLGYDAPEMTNPSVATTVPADEGAEALRSLVSALRGKERIALVCHSYGSVVCGRAAPGLPVADIVALGSPGMGVPGLAELRTPARVWATLAARDDVFRPGVLLGPIGFGADPNLPGFGARRFDGGSGGHTGYLRPGTVLDRITTIALTGAISGP</sequence>